<dbReference type="InterPro" id="IPR038732">
    <property type="entry name" value="HpyO/CreE_NAD-binding"/>
</dbReference>
<dbReference type="Gene3D" id="3.50.50.60">
    <property type="entry name" value="FAD/NAD(P)-binding domain"/>
    <property type="match status" value="1"/>
</dbReference>
<feature type="compositionally biased region" description="Polar residues" evidence="1">
    <location>
        <begin position="1"/>
        <end position="15"/>
    </location>
</feature>
<keyword evidence="4" id="KW-1185">Reference proteome</keyword>
<protein>
    <submittedName>
        <fullName evidence="3">Putative NAD(P)/FAD-binding protein YdhS</fullName>
    </submittedName>
</protein>
<dbReference type="EMBL" id="JACIEE010000004">
    <property type="protein sequence ID" value="MBB3977083.1"/>
    <property type="molecule type" value="Genomic_DNA"/>
</dbReference>
<gene>
    <name evidence="3" type="ORF">GGQ64_002283</name>
</gene>
<feature type="region of interest" description="Disordered" evidence="1">
    <location>
        <begin position="1"/>
        <end position="20"/>
    </location>
</feature>
<reference evidence="3 4" key="1">
    <citation type="submission" date="2020-08" db="EMBL/GenBank/DDBJ databases">
        <title>Genomic Encyclopedia of Type Strains, Phase IV (KMG-IV): sequencing the most valuable type-strain genomes for metagenomic binning, comparative biology and taxonomic classification.</title>
        <authorList>
            <person name="Goeker M."/>
        </authorList>
    </citation>
    <scope>NUCLEOTIDE SEQUENCE [LARGE SCALE GENOMIC DNA]</scope>
    <source>
        <strain evidence="3 4">DSM 100211</strain>
    </source>
</reference>
<sequence length="456" mass="49737">MSSRNAVRVNPSMQPTDGHPHIAIVGRGPAGMTTAIALLRRLRRPFHLWMIDVADFPQSFGNGPAGQALMSERAGQLSALADRPLDFVDWLKAGLSSGRGSVLALRGFENVYVPRSVFRDYLTARFGEAFAARRDTTVQTVSAAVTALRPASGGRLCLALDDGSEMAFDQVFLSTGHGRQGGESASWRTAEQLLWSRQRKADTPLLVAGDGPRMAAILLHLRASGHSGRIRILSEGGRLPEPHAARLVDPLTPAMSAATGLAETLRHLRADSARNVEAGGTWQAVTDGLNCQWPAFWRALPLEARKRYWRHLRALHRIRSERIAPELHGRLLRDLRNPATELVDARVIGEVADGVLVRRKGSRRAEVMPGRLIDCREDIARPADGLLPEQGPAMHVEDDGRLIRWGTAVSGLHVLGRAAGCLRPDIRLFADTVRQIYRAATGLDALRTDVSSRTGA</sequence>
<accession>A0A7W6DC60</accession>
<evidence type="ECO:0000313" key="4">
    <source>
        <dbReference type="Proteomes" id="UP000574761"/>
    </source>
</evidence>
<dbReference type="RefSeq" id="WP_183803836.1">
    <property type="nucleotide sequence ID" value="NZ_JACIEE010000004.1"/>
</dbReference>
<evidence type="ECO:0000256" key="1">
    <source>
        <dbReference type="SAM" id="MobiDB-lite"/>
    </source>
</evidence>
<dbReference type="SUPFAM" id="SSF51905">
    <property type="entry name" value="FAD/NAD(P)-binding domain"/>
    <property type="match status" value="1"/>
</dbReference>
<dbReference type="Proteomes" id="UP000574761">
    <property type="component" value="Unassembled WGS sequence"/>
</dbReference>
<feature type="domain" description="FAD-dependent urate hydroxylase HpyO/Asp monooxygenase CreE-like FAD/NAD(P)-binding" evidence="2">
    <location>
        <begin position="23"/>
        <end position="177"/>
    </location>
</feature>
<evidence type="ECO:0000313" key="3">
    <source>
        <dbReference type="EMBL" id="MBB3977083.1"/>
    </source>
</evidence>
<dbReference type="InterPro" id="IPR052189">
    <property type="entry name" value="L-asp_N-monooxygenase_NS-form"/>
</dbReference>
<dbReference type="AlphaFoldDB" id="A0A7W6DC60"/>
<organism evidence="3 4">
    <name type="scientific">Mycoplana azooxidifex</name>
    <dbReference type="NCBI Taxonomy" id="1636188"/>
    <lineage>
        <taxon>Bacteria</taxon>
        <taxon>Pseudomonadati</taxon>
        <taxon>Pseudomonadota</taxon>
        <taxon>Alphaproteobacteria</taxon>
        <taxon>Hyphomicrobiales</taxon>
        <taxon>Rhizobiaceae</taxon>
        <taxon>Mycoplana</taxon>
    </lineage>
</organism>
<dbReference type="PANTHER" id="PTHR40254:SF1">
    <property type="entry name" value="BLR0577 PROTEIN"/>
    <property type="match status" value="1"/>
</dbReference>
<proteinExistence type="predicted"/>
<evidence type="ECO:0000259" key="2">
    <source>
        <dbReference type="Pfam" id="PF13454"/>
    </source>
</evidence>
<comment type="caution">
    <text evidence="3">The sequence shown here is derived from an EMBL/GenBank/DDBJ whole genome shotgun (WGS) entry which is preliminary data.</text>
</comment>
<dbReference type="PANTHER" id="PTHR40254">
    <property type="entry name" value="BLR0577 PROTEIN"/>
    <property type="match status" value="1"/>
</dbReference>
<dbReference type="Pfam" id="PF13454">
    <property type="entry name" value="NAD_binding_9"/>
    <property type="match status" value="1"/>
</dbReference>
<dbReference type="InterPro" id="IPR036188">
    <property type="entry name" value="FAD/NAD-bd_sf"/>
</dbReference>
<name>A0A7W6DC60_9HYPH</name>